<evidence type="ECO:0000256" key="7">
    <source>
        <dbReference type="ARBA" id="ARBA00066743"/>
    </source>
</evidence>
<feature type="active site" evidence="8">
    <location>
        <position position="952"/>
    </location>
</feature>
<keyword evidence="2" id="KW-0547">Nucleotide-binding</keyword>
<keyword evidence="12" id="KW-1185">Reference proteome</keyword>
<dbReference type="EC" id="3.4.21.53" evidence="7"/>
<dbReference type="Pfam" id="PF00004">
    <property type="entry name" value="AAA"/>
    <property type="match status" value="1"/>
</dbReference>
<dbReference type="SUPFAM" id="SSF52540">
    <property type="entry name" value="P-loop containing nucleoside triphosphate hydrolases"/>
    <property type="match status" value="1"/>
</dbReference>
<dbReference type="InterPro" id="IPR003959">
    <property type="entry name" value="ATPase_AAA_core"/>
</dbReference>
<evidence type="ECO:0000256" key="9">
    <source>
        <dbReference type="SAM" id="MobiDB-lite"/>
    </source>
</evidence>
<evidence type="ECO:0000256" key="1">
    <source>
        <dbReference type="ARBA" id="ARBA00022670"/>
    </source>
</evidence>
<evidence type="ECO:0000313" key="11">
    <source>
        <dbReference type="EMBL" id="SSD59625.1"/>
    </source>
</evidence>
<dbReference type="AlphaFoldDB" id="A0A376B4K9"/>
<dbReference type="InterPro" id="IPR003593">
    <property type="entry name" value="AAA+_ATPase"/>
</dbReference>
<dbReference type="InterPro" id="IPR020568">
    <property type="entry name" value="Ribosomal_Su5_D2-typ_SF"/>
</dbReference>
<keyword evidence="4 8" id="KW-0720">Serine protease</keyword>
<dbReference type="GO" id="GO:0030163">
    <property type="term" value="P:protein catabolic process"/>
    <property type="evidence" value="ECO:0007669"/>
    <property type="project" value="InterPro"/>
</dbReference>
<dbReference type="InterPro" id="IPR008269">
    <property type="entry name" value="Lon_proteolytic"/>
</dbReference>
<name>A0A376B4K9_9ASCO</name>
<comment type="similarity">
    <text evidence="8">Belongs to the peptidase S16 family.</text>
</comment>
<dbReference type="FunFam" id="3.40.50.300:FF:000021">
    <property type="entry name" value="Lon protease homolog"/>
    <property type="match status" value="1"/>
</dbReference>
<dbReference type="Pfam" id="PF22667">
    <property type="entry name" value="Lon_lid"/>
    <property type="match status" value="1"/>
</dbReference>
<evidence type="ECO:0000256" key="4">
    <source>
        <dbReference type="ARBA" id="ARBA00022825"/>
    </source>
</evidence>
<evidence type="ECO:0000256" key="8">
    <source>
        <dbReference type="PROSITE-ProRule" id="PRU01122"/>
    </source>
</evidence>
<feature type="domain" description="Lon proteolytic" evidence="10">
    <location>
        <begin position="812"/>
        <end position="1019"/>
    </location>
</feature>
<accession>A0A376B4K9</accession>
<dbReference type="Gene3D" id="1.10.8.60">
    <property type="match status" value="1"/>
</dbReference>
<dbReference type="EMBL" id="UFAJ01000174">
    <property type="protein sequence ID" value="SSD59625.1"/>
    <property type="molecule type" value="Genomic_DNA"/>
</dbReference>
<dbReference type="InterPro" id="IPR027065">
    <property type="entry name" value="Lon_Prtase"/>
</dbReference>
<dbReference type="SUPFAM" id="SSF54211">
    <property type="entry name" value="Ribosomal protein S5 domain 2-like"/>
    <property type="match status" value="1"/>
</dbReference>
<keyword evidence="3 8" id="KW-0378">Hydrolase</keyword>
<keyword evidence="1 8" id="KW-0645">Protease</keyword>
<reference evidence="12" key="1">
    <citation type="submission" date="2018-06" db="EMBL/GenBank/DDBJ databases">
        <authorList>
            <person name="Guldener U."/>
        </authorList>
    </citation>
    <scope>NUCLEOTIDE SEQUENCE [LARGE SCALE GENOMIC DNA]</scope>
    <source>
        <strain evidence="12">UTAD17</strain>
    </source>
</reference>
<evidence type="ECO:0000256" key="6">
    <source>
        <dbReference type="ARBA" id="ARBA00050665"/>
    </source>
</evidence>
<dbReference type="InterPro" id="IPR027417">
    <property type="entry name" value="P-loop_NTPase"/>
</dbReference>
<dbReference type="PRINTS" id="PR00830">
    <property type="entry name" value="ENDOLAPTASE"/>
</dbReference>
<dbReference type="InterPro" id="IPR014721">
    <property type="entry name" value="Ribsml_uS5_D2-typ_fold_subgr"/>
</dbReference>
<comment type="catalytic activity">
    <reaction evidence="6">
        <text>Hydrolysis of proteins in presence of ATP.</text>
        <dbReference type="EC" id="3.4.21.53"/>
    </reaction>
</comment>
<evidence type="ECO:0000259" key="10">
    <source>
        <dbReference type="PROSITE" id="PS51786"/>
    </source>
</evidence>
<feature type="active site" evidence="8">
    <location>
        <position position="909"/>
    </location>
</feature>
<dbReference type="Gene3D" id="3.40.50.300">
    <property type="entry name" value="P-loop containing nucleotide triphosphate hydrolases"/>
    <property type="match status" value="1"/>
</dbReference>
<proteinExistence type="inferred from homology"/>
<evidence type="ECO:0000256" key="5">
    <source>
        <dbReference type="ARBA" id="ARBA00022840"/>
    </source>
</evidence>
<feature type="compositionally biased region" description="Acidic residues" evidence="9">
    <location>
        <begin position="398"/>
        <end position="414"/>
    </location>
</feature>
<dbReference type="VEuPathDB" id="FungiDB:SCODWIG_01386"/>
<dbReference type="GO" id="GO:0005524">
    <property type="term" value="F:ATP binding"/>
    <property type="evidence" value="ECO:0007669"/>
    <property type="project" value="UniProtKB-KW"/>
</dbReference>
<organism evidence="11 12">
    <name type="scientific">Saccharomycodes ludwigii</name>
    <dbReference type="NCBI Taxonomy" id="36035"/>
    <lineage>
        <taxon>Eukaryota</taxon>
        <taxon>Fungi</taxon>
        <taxon>Dikarya</taxon>
        <taxon>Ascomycota</taxon>
        <taxon>Saccharomycotina</taxon>
        <taxon>Saccharomycetes</taxon>
        <taxon>Saccharomycodales</taxon>
        <taxon>Saccharomycodaceae</taxon>
        <taxon>Saccharomycodes</taxon>
    </lineage>
</organism>
<dbReference type="SMART" id="SM00382">
    <property type="entry name" value="AAA"/>
    <property type="match status" value="1"/>
</dbReference>
<protein>
    <recommendedName>
        <fullName evidence="7">endopeptidase La</fullName>
        <ecNumber evidence="7">3.4.21.53</ecNumber>
    </recommendedName>
</protein>
<evidence type="ECO:0000256" key="3">
    <source>
        <dbReference type="ARBA" id="ARBA00022801"/>
    </source>
</evidence>
<dbReference type="GO" id="GO:0016887">
    <property type="term" value="F:ATP hydrolysis activity"/>
    <property type="evidence" value="ECO:0007669"/>
    <property type="project" value="InterPro"/>
</dbReference>
<feature type="region of interest" description="Disordered" evidence="9">
    <location>
        <begin position="379"/>
        <end position="414"/>
    </location>
</feature>
<feature type="compositionally biased region" description="Low complexity" evidence="9">
    <location>
        <begin position="381"/>
        <end position="393"/>
    </location>
</feature>
<dbReference type="Gene3D" id="3.30.230.10">
    <property type="match status" value="1"/>
</dbReference>
<dbReference type="GO" id="GO:0006508">
    <property type="term" value="P:proteolysis"/>
    <property type="evidence" value="ECO:0007669"/>
    <property type="project" value="UniProtKB-KW"/>
</dbReference>
<dbReference type="GO" id="GO:0004176">
    <property type="term" value="F:ATP-dependent peptidase activity"/>
    <property type="evidence" value="ECO:0007669"/>
    <property type="project" value="UniProtKB-UniRule"/>
</dbReference>
<dbReference type="InterPro" id="IPR054594">
    <property type="entry name" value="Lon_lid"/>
</dbReference>
<keyword evidence="5" id="KW-0067">ATP-binding</keyword>
<dbReference type="Proteomes" id="UP000262825">
    <property type="component" value="Unassembled WGS sequence"/>
</dbReference>
<dbReference type="GO" id="GO:0004252">
    <property type="term" value="F:serine-type endopeptidase activity"/>
    <property type="evidence" value="ECO:0007669"/>
    <property type="project" value="UniProtKB-UniRule"/>
</dbReference>
<dbReference type="PANTHER" id="PTHR10046">
    <property type="entry name" value="ATP DEPENDENT LON PROTEASE FAMILY MEMBER"/>
    <property type="match status" value="1"/>
</dbReference>
<sequence>MPDNKEPPDSQILELTSFPVISLYKYNRLITLPGSIYKFKIPKKKFLKSIFQVYKSQPNFRKNLVLKKISIEGSSSNDDVSVISSSTMCNLLSFDHNYRIKGSNNKEELPLYMILIPNFLSPSIIDTTNNNASNANWFSGSVCEIVGCVIKDEDLVVSFKSIARSRVQINSALNFNDSLVHSDKTLIDIGAKNQNDENLKYLPGFLNDLHTIDLRITKFCANFKKSLNGKNHNDSLYLLSPLCNILYIDFTRPQFVKFWGLVLKYKDESYSKKNLSSVLEVIDLIITRLPTTQTQKYLMLQAFNINEKWATFHKIVGEDFVHTLQNIMDAVKYVETTYREKLTRLEKTRLIASQLKGLKICLDDVKGISHNAKPVRLVKFTTNSTNTSNNYNTRNPEKEEEENDDNDDNANDADNELHKFMKNVDRLGIHPDGIKLLQKDYRRLKRMNPQTAEYNQLRNYFDIIMDIPFGTNYYDSKVSGAKYELKFNLNKYKRQLDAAHYGLNQVKRRILEYLCIYQLTGNDKTSKHDETRPVILLLDGPPGVGKTSIGKSIANILGRKFQRISLGGIYNESEIRGHRRTYVGSMNGLIVNALRKSNCMNPVILLDEVDKVLSRKSGRGSSNVGSNGDPSAALLEVLDPEQNNSFIDHYVGFPIDLSQIVFICTSNDMHEIPAPLLDRMEVIELSGYTFDEKRNIGEKFLLPKQIKLNGLHRLNCKNGCTDNRAYVKLDCGSWEMLIYNYTREAGVRNLERKLATIVRYIIFQELVDNTQTSTKINKTVTITPKRLVQILGEPENINFLNQLVTKYDKNNGELLGVVNGLSYNNDGSGSVLVFEIVKTGENEGESGPTIFTTGNLGSILQESIDVGNSLIQSLLYNKSIPMEPFGSNYLNSKFHLHVPEGAISKDGPSAGMCITLGLLSHLLKKKVDRKICMTGEITLTGKILPIGGLKEKLYGASVNKMKIVMVPIDNKNDLKNLCRDNDWCAGTDILELQLIKKNLELDVFYISTIYDAIGIVWGKDIQIVTTGDNPIPKFTHIRPDSVTDNVSLL</sequence>
<evidence type="ECO:0000313" key="12">
    <source>
        <dbReference type="Proteomes" id="UP000262825"/>
    </source>
</evidence>
<gene>
    <name evidence="11" type="ORF">SCODWIG_01386</name>
</gene>
<dbReference type="CDD" id="cd19500">
    <property type="entry name" value="RecA-like_Lon"/>
    <property type="match status" value="1"/>
</dbReference>
<evidence type="ECO:0000256" key="2">
    <source>
        <dbReference type="ARBA" id="ARBA00022741"/>
    </source>
</evidence>
<dbReference type="PROSITE" id="PS51786">
    <property type="entry name" value="LON_PROTEOLYTIC"/>
    <property type="match status" value="1"/>
</dbReference>
<dbReference type="Pfam" id="PF05362">
    <property type="entry name" value="Lon_C"/>
    <property type="match status" value="1"/>
</dbReference>